<protein>
    <recommendedName>
        <fullName evidence="4 5">Large ribosomal subunit protein bL32</fullName>
    </recommendedName>
</protein>
<dbReference type="GO" id="GO:0005840">
    <property type="term" value="C:ribosome"/>
    <property type="evidence" value="ECO:0007669"/>
    <property type="project" value="UniProtKB-KW"/>
</dbReference>
<dbReference type="HAMAP" id="MF_00340">
    <property type="entry name" value="Ribosomal_bL32"/>
    <property type="match status" value="1"/>
</dbReference>
<dbReference type="SUPFAM" id="SSF57829">
    <property type="entry name" value="Zn-binding ribosomal proteins"/>
    <property type="match status" value="1"/>
</dbReference>
<dbReference type="PANTHER" id="PTHR35534:SF1">
    <property type="entry name" value="LARGE RIBOSOMAL SUBUNIT PROTEIN BL32"/>
    <property type="match status" value="1"/>
</dbReference>
<dbReference type="EMBL" id="JAKLWS010000016">
    <property type="protein sequence ID" value="MCG2589489.1"/>
    <property type="molecule type" value="Genomic_DNA"/>
</dbReference>
<keyword evidence="3 5" id="KW-0687">Ribonucleoprotein</keyword>
<evidence type="ECO:0000313" key="7">
    <source>
        <dbReference type="EMBL" id="MCG2589489.1"/>
    </source>
</evidence>
<dbReference type="Pfam" id="PF01783">
    <property type="entry name" value="Ribosomal_L32p"/>
    <property type="match status" value="1"/>
</dbReference>
<evidence type="ECO:0000256" key="5">
    <source>
        <dbReference type="HAMAP-Rule" id="MF_00340"/>
    </source>
</evidence>
<evidence type="ECO:0000256" key="2">
    <source>
        <dbReference type="ARBA" id="ARBA00022980"/>
    </source>
</evidence>
<reference evidence="7" key="1">
    <citation type="submission" date="2022-01" db="EMBL/GenBank/DDBJ databases">
        <authorList>
            <person name="Wang Y."/>
        </authorList>
    </citation>
    <scope>NUCLEOTIDE SEQUENCE</scope>
    <source>
        <strain evidence="7">WB101</strain>
    </source>
</reference>
<comment type="similarity">
    <text evidence="1 5">Belongs to the bacterial ribosomal protein bL32 family.</text>
</comment>
<evidence type="ECO:0000256" key="1">
    <source>
        <dbReference type="ARBA" id="ARBA00008560"/>
    </source>
</evidence>
<dbReference type="Proteomes" id="UP001165366">
    <property type="component" value="Unassembled WGS sequence"/>
</dbReference>
<sequence length="59" mass="6890">MAHPKRKTSKSRKNKRRSHHGLSEVQLTECTNCGALHRRHHVCMECGYYRGRQVINTSN</sequence>
<dbReference type="NCBIfam" id="TIGR01031">
    <property type="entry name" value="rpmF_bact"/>
    <property type="match status" value="1"/>
</dbReference>
<feature type="compositionally biased region" description="Basic residues" evidence="6">
    <location>
        <begin position="1"/>
        <end position="20"/>
    </location>
</feature>
<organism evidence="7 8">
    <name type="scientific">Rhodohalobacter sulfatireducens</name>
    <dbReference type="NCBI Taxonomy" id="2911366"/>
    <lineage>
        <taxon>Bacteria</taxon>
        <taxon>Pseudomonadati</taxon>
        <taxon>Balneolota</taxon>
        <taxon>Balneolia</taxon>
        <taxon>Balneolales</taxon>
        <taxon>Balneolaceae</taxon>
        <taxon>Rhodohalobacter</taxon>
    </lineage>
</organism>
<keyword evidence="2 5" id="KW-0689">Ribosomal protein</keyword>
<name>A0ABS9KF51_9BACT</name>
<dbReference type="RefSeq" id="WP_237854850.1">
    <property type="nucleotide sequence ID" value="NZ_JAKLWS010000016.1"/>
</dbReference>
<evidence type="ECO:0000313" key="8">
    <source>
        <dbReference type="Proteomes" id="UP001165366"/>
    </source>
</evidence>
<evidence type="ECO:0000256" key="3">
    <source>
        <dbReference type="ARBA" id="ARBA00023274"/>
    </source>
</evidence>
<keyword evidence="8" id="KW-1185">Reference proteome</keyword>
<gene>
    <name evidence="5 7" type="primary">rpmF</name>
    <name evidence="7" type="ORF">L6773_12995</name>
</gene>
<dbReference type="InterPro" id="IPR044957">
    <property type="entry name" value="Ribosomal_bL32_bact"/>
</dbReference>
<reference evidence="7" key="2">
    <citation type="submission" date="2024-05" db="EMBL/GenBank/DDBJ databases">
        <title>Rhodohalobacter halophilus gen. nov., sp. nov., a moderately halophilic member of the family Balneolaceae.</title>
        <authorList>
            <person name="Xia J."/>
        </authorList>
    </citation>
    <scope>NUCLEOTIDE SEQUENCE</scope>
    <source>
        <strain evidence="7">WB101</strain>
    </source>
</reference>
<comment type="caution">
    <text evidence="7">The sequence shown here is derived from an EMBL/GenBank/DDBJ whole genome shotgun (WGS) entry which is preliminary data.</text>
</comment>
<dbReference type="Gene3D" id="1.20.5.640">
    <property type="entry name" value="Single helix bin"/>
    <property type="match status" value="1"/>
</dbReference>
<accession>A0ABS9KF51</accession>
<proteinExistence type="inferred from homology"/>
<dbReference type="InterPro" id="IPR002677">
    <property type="entry name" value="Ribosomal_bL32"/>
</dbReference>
<evidence type="ECO:0000256" key="4">
    <source>
        <dbReference type="ARBA" id="ARBA00035178"/>
    </source>
</evidence>
<evidence type="ECO:0000256" key="6">
    <source>
        <dbReference type="SAM" id="MobiDB-lite"/>
    </source>
</evidence>
<dbReference type="InterPro" id="IPR011332">
    <property type="entry name" value="Ribosomal_zn-bd"/>
</dbReference>
<feature type="region of interest" description="Disordered" evidence="6">
    <location>
        <begin position="1"/>
        <end position="22"/>
    </location>
</feature>
<dbReference type="PANTHER" id="PTHR35534">
    <property type="entry name" value="50S RIBOSOMAL PROTEIN L32"/>
    <property type="match status" value="1"/>
</dbReference>